<dbReference type="AlphaFoldDB" id="A0A369BDM0"/>
<keyword evidence="3" id="KW-1185">Reference proteome</keyword>
<name>A0A369BDM0_9BACL</name>
<accession>A0A369BDM0</accession>
<dbReference type="EMBL" id="QPJW01000004">
    <property type="protein sequence ID" value="RCX19660.1"/>
    <property type="molecule type" value="Genomic_DNA"/>
</dbReference>
<dbReference type="PROSITE" id="PS51257">
    <property type="entry name" value="PROKAR_LIPOPROTEIN"/>
    <property type="match status" value="1"/>
</dbReference>
<protein>
    <submittedName>
        <fullName evidence="2">Uncharacterized protein</fullName>
    </submittedName>
</protein>
<evidence type="ECO:0000313" key="2">
    <source>
        <dbReference type="EMBL" id="RCX19660.1"/>
    </source>
</evidence>
<proteinExistence type="predicted"/>
<keyword evidence="1" id="KW-1133">Transmembrane helix</keyword>
<dbReference type="Proteomes" id="UP000253090">
    <property type="component" value="Unassembled WGS sequence"/>
</dbReference>
<feature type="transmembrane region" description="Helical" evidence="1">
    <location>
        <begin position="9"/>
        <end position="29"/>
    </location>
</feature>
<organism evidence="2 3">
    <name type="scientific">Fontibacillus phaseoli</name>
    <dbReference type="NCBI Taxonomy" id="1416533"/>
    <lineage>
        <taxon>Bacteria</taxon>
        <taxon>Bacillati</taxon>
        <taxon>Bacillota</taxon>
        <taxon>Bacilli</taxon>
        <taxon>Bacillales</taxon>
        <taxon>Paenibacillaceae</taxon>
        <taxon>Fontibacillus</taxon>
    </lineage>
</organism>
<gene>
    <name evidence="2" type="ORF">DFP94_104112</name>
</gene>
<keyword evidence="1" id="KW-0812">Transmembrane</keyword>
<dbReference type="RefSeq" id="WP_114496919.1">
    <property type="nucleotide sequence ID" value="NZ_QPJW01000004.1"/>
</dbReference>
<comment type="caution">
    <text evidence="2">The sequence shown here is derived from an EMBL/GenBank/DDBJ whole genome shotgun (WGS) entry which is preliminary data.</text>
</comment>
<evidence type="ECO:0000313" key="3">
    <source>
        <dbReference type="Proteomes" id="UP000253090"/>
    </source>
</evidence>
<keyword evidence="1" id="KW-0472">Membrane</keyword>
<evidence type="ECO:0000256" key="1">
    <source>
        <dbReference type="SAM" id="Phobius"/>
    </source>
</evidence>
<sequence length="130" mass="14886">MSQNKDTHILTFIIFISMFVIFSGCGLGNTTDGLLGHWKATDTQQDISYDIYITKDSFTQVFNGVETIFSYKIVNNEKEDLRMELNNSDGNISYLDLAFKNNDRTVIEASVSKRVNLVRSLKRPLPTWNH</sequence>
<dbReference type="OrthoDB" id="9856288at2"/>
<reference evidence="2 3" key="1">
    <citation type="submission" date="2018-07" db="EMBL/GenBank/DDBJ databases">
        <title>Genomic Encyclopedia of Type Strains, Phase III (KMG-III): the genomes of soil and plant-associated and newly described type strains.</title>
        <authorList>
            <person name="Whitman W."/>
        </authorList>
    </citation>
    <scope>NUCLEOTIDE SEQUENCE [LARGE SCALE GENOMIC DNA]</scope>
    <source>
        <strain evidence="2 3">CECT 8333</strain>
    </source>
</reference>